<protein>
    <recommendedName>
        <fullName evidence="1">DUF5753 domain-containing protein</fullName>
    </recommendedName>
</protein>
<evidence type="ECO:0000259" key="1">
    <source>
        <dbReference type="Pfam" id="PF19054"/>
    </source>
</evidence>
<dbReference type="EMBL" id="BAAAGU010000045">
    <property type="protein sequence ID" value="GAA0658271.1"/>
    <property type="molecule type" value="Genomic_DNA"/>
</dbReference>
<keyword evidence="3" id="KW-1185">Reference proteome</keyword>
<organism evidence="2 3">
    <name type="scientific">Streptomyces thermocarboxydovorans</name>
    <dbReference type="NCBI Taxonomy" id="59298"/>
    <lineage>
        <taxon>Bacteria</taxon>
        <taxon>Bacillati</taxon>
        <taxon>Actinomycetota</taxon>
        <taxon>Actinomycetes</taxon>
        <taxon>Kitasatosporales</taxon>
        <taxon>Streptomycetaceae</taxon>
        <taxon>Streptomyces</taxon>
    </lineage>
</organism>
<dbReference type="Pfam" id="PF19054">
    <property type="entry name" value="DUF5753"/>
    <property type="match status" value="1"/>
</dbReference>
<reference evidence="3" key="1">
    <citation type="journal article" date="2019" name="Int. J. Syst. Evol. Microbiol.">
        <title>The Global Catalogue of Microorganisms (GCM) 10K type strain sequencing project: providing services to taxonomists for standard genome sequencing and annotation.</title>
        <authorList>
            <consortium name="The Broad Institute Genomics Platform"/>
            <consortium name="The Broad Institute Genome Sequencing Center for Infectious Disease"/>
            <person name="Wu L."/>
            <person name="Ma J."/>
        </authorList>
    </citation>
    <scope>NUCLEOTIDE SEQUENCE [LARGE SCALE GENOMIC DNA]</scope>
    <source>
        <strain evidence="3">JCM 10367</strain>
    </source>
</reference>
<dbReference type="RefSeq" id="WP_344004121.1">
    <property type="nucleotide sequence ID" value="NZ_BAAAGU010000045.1"/>
</dbReference>
<dbReference type="Proteomes" id="UP001500724">
    <property type="component" value="Unassembled WGS sequence"/>
</dbReference>
<comment type="caution">
    <text evidence="2">The sequence shown here is derived from an EMBL/GenBank/DDBJ whole genome shotgun (WGS) entry which is preliminary data.</text>
</comment>
<evidence type="ECO:0000313" key="2">
    <source>
        <dbReference type="EMBL" id="GAA0658271.1"/>
    </source>
</evidence>
<feature type="domain" description="DUF5753" evidence="1">
    <location>
        <begin position="7"/>
        <end position="143"/>
    </location>
</feature>
<proteinExistence type="predicted"/>
<dbReference type="InterPro" id="IPR043917">
    <property type="entry name" value="DUF5753"/>
</dbReference>
<evidence type="ECO:0000313" key="3">
    <source>
        <dbReference type="Proteomes" id="UP001500724"/>
    </source>
</evidence>
<gene>
    <name evidence="2" type="ORF">GCM10009535_41870</name>
</gene>
<sequence>MHSGNRFPPLDKETIASRIEGRLERQAAIAARTPPVGLCFVLYEAVLRSPLVDAAQLDRLLAESQLPNVHLQVLPFDRATFPGALMGPMVLLETRDHERFAFTEGQFASELSADPAIVSKVTERLSMIRALALSPAESADFIKGLAKTDE</sequence>
<name>A0ABP3SWN8_9ACTN</name>
<accession>A0ABP3SWN8</accession>